<accession>A0ABX0MWC0</accession>
<protein>
    <submittedName>
        <fullName evidence="1">Uncharacterized protein</fullName>
    </submittedName>
</protein>
<keyword evidence="2" id="KW-1185">Reference proteome</keyword>
<evidence type="ECO:0000313" key="2">
    <source>
        <dbReference type="Proteomes" id="UP000610594"/>
    </source>
</evidence>
<evidence type="ECO:0000313" key="1">
    <source>
        <dbReference type="EMBL" id="NHZ67049.1"/>
    </source>
</evidence>
<proteinExistence type="predicted"/>
<gene>
    <name evidence="1" type="ORF">F1735_33110</name>
</gene>
<organism evidence="1 2">
    <name type="scientific">Massilia genomosp. 1</name>
    <dbReference type="NCBI Taxonomy" id="2609280"/>
    <lineage>
        <taxon>Bacteria</taxon>
        <taxon>Pseudomonadati</taxon>
        <taxon>Pseudomonadota</taxon>
        <taxon>Betaproteobacteria</taxon>
        <taxon>Burkholderiales</taxon>
        <taxon>Oxalobacteraceae</taxon>
        <taxon>Telluria group</taxon>
        <taxon>Massilia</taxon>
    </lineage>
</organism>
<dbReference type="Proteomes" id="UP000610594">
    <property type="component" value="Unassembled WGS sequence"/>
</dbReference>
<name>A0ABX0MWC0_9BURK</name>
<comment type="caution">
    <text evidence="1">The sequence shown here is derived from an EMBL/GenBank/DDBJ whole genome shotgun (WGS) entry which is preliminary data.</text>
</comment>
<sequence length="146" mass="15946">MNMNDIFINAILSDAAYARGLKDGLTGEGLENALSKRVSPLLVEYISKDFTVLSHVESSDTLGSGYDATMWKQDLTDKVYISFQGTYGLQDFGADAALAFIGVARKQVVDMINWWFRETGGENAPVRQIALWSLPPGASTVPPPEL</sequence>
<reference evidence="1 2" key="1">
    <citation type="submission" date="2019-10" db="EMBL/GenBank/DDBJ databases">
        <title>Taxonomy of Antarctic Massilia spp.: description of Massilia rubra sp. nov., Massilia aquatica sp. nov., Massilia mucilaginosa sp. nov., Massilia frigida sp. nov. isolated from streams, lakes and regoliths.</title>
        <authorList>
            <person name="Holochova P."/>
            <person name="Sedlacek I."/>
            <person name="Kralova S."/>
            <person name="Maslanova I."/>
            <person name="Busse H.-J."/>
            <person name="Stankova E."/>
            <person name="Vrbovska V."/>
            <person name="Kovarovic V."/>
            <person name="Bartak M."/>
            <person name="Svec P."/>
            <person name="Pantucek R."/>
        </authorList>
    </citation>
    <scope>NUCLEOTIDE SEQUENCE [LARGE SCALE GENOMIC DNA]</scope>
    <source>
        <strain evidence="1 2">CCM 8694</strain>
    </source>
</reference>
<dbReference type="EMBL" id="WHJF01000241">
    <property type="protein sequence ID" value="NHZ67049.1"/>
    <property type="molecule type" value="Genomic_DNA"/>
</dbReference>